<organism evidence="1 2">
    <name type="scientific">Hygrophoropsis aurantiaca</name>
    <dbReference type="NCBI Taxonomy" id="72124"/>
    <lineage>
        <taxon>Eukaryota</taxon>
        <taxon>Fungi</taxon>
        <taxon>Dikarya</taxon>
        <taxon>Basidiomycota</taxon>
        <taxon>Agaricomycotina</taxon>
        <taxon>Agaricomycetes</taxon>
        <taxon>Agaricomycetidae</taxon>
        <taxon>Boletales</taxon>
        <taxon>Coniophorineae</taxon>
        <taxon>Hygrophoropsidaceae</taxon>
        <taxon>Hygrophoropsis</taxon>
    </lineage>
</organism>
<protein>
    <submittedName>
        <fullName evidence="1">SRR1-domain-containing protein</fullName>
    </submittedName>
</protein>
<name>A0ACB8AFQ8_9AGAM</name>
<dbReference type="Proteomes" id="UP000790377">
    <property type="component" value="Unassembled WGS sequence"/>
</dbReference>
<proteinExistence type="predicted"/>
<keyword evidence="2" id="KW-1185">Reference proteome</keyword>
<dbReference type="EMBL" id="MU267658">
    <property type="protein sequence ID" value="KAH7912131.1"/>
    <property type="molecule type" value="Genomic_DNA"/>
</dbReference>
<reference evidence="1" key="1">
    <citation type="journal article" date="2021" name="New Phytol.">
        <title>Evolutionary innovations through gain and loss of genes in the ectomycorrhizal Boletales.</title>
        <authorList>
            <person name="Wu G."/>
            <person name="Miyauchi S."/>
            <person name="Morin E."/>
            <person name="Kuo A."/>
            <person name="Drula E."/>
            <person name="Varga T."/>
            <person name="Kohler A."/>
            <person name="Feng B."/>
            <person name="Cao Y."/>
            <person name="Lipzen A."/>
            <person name="Daum C."/>
            <person name="Hundley H."/>
            <person name="Pangilinan J."/>
            <person name="Johnson J."/>
            <person name="Barry K."/>
            <person name="LaButti K."/>
            <person name="Ng V."/>
            <person name="Ahrendt S."/>
            <person name="Min B."/>
            <person name="Choi I.G."/>
            <person name="Park H."/>
            <person name="Plett J.M."/>
            <person name="Magnuson J."/>
            <person name="Spatafora J.W."/>
            <person name="Nagy L.G."/>
            <person name="Henrissat B."/>
            <person name="Grigoriev I.V."/>
            <person name="Yang Z.L."/>
            <person name="Xu J."/>
            <person name="Martin F.M."/>
        </authorList>
    </citation>
    <scope>NUCLEOTIDE SEQUENCE</scope>
    <source>
        <strain evidence="1">ATCC 28755</strain>
    </source>
</reference>
<sequence>MESTPTFAYSDSFIPAGPRKKRKGKTREAPPSPLILLERAQEEITSGDWFSECREILQGALRDTSIDCPEVLCLGLGNPCSSRDARAQLAFLIRLCASFDIAPSTVSVYDPVFTDADQELFQVLGMTPLKDNKALGCPTILYMPHCGIKLYENILRENWTAPQLATIVFIANRLGEYVDNNPAFKLNRDYPCLNRLVPHLNSRPLPTSTAYSTAFNNLSVQYVKRTVLASLDDAFWERPASPPSTNSC</sequence>
<gene>
    <name evidence="1" type="ORF">BJ138DRAFT_1233246</name>
</gene>
<comment type="caution">
    <text evidence="1">The sequence shown here is derived from an EMBL/GenBank/DDBJ whole genome shotgun (WGS) entry which is preliminary data.</text>
</comment>
<accession>A0ACB8AFQ8</accession>
<evidence type="ECO:0000313" key="1">
    <source>
        <dbReference type="EMBL" id="KAH7912131.1"/>
    </source>
</evidence>
<evidence type="ECO:0000313" key="2">
    <source>
        <dbReference type="Proteomes" id="UP000790377"/>
    </source>
</evidence>